<sequence length="61" mass="7072">MHIYGSFFLMPKESQRYDFGSTKNSACSRINWNLFLLDLFKAFNLCGKECKTVLSYLVVVP</sequence>
<accession>A0ABU1TNW1</accession>
<gene>
    <name evidence="1" type="ORF">J2X31_001647</name>
</gene>
<dbReference type="EMBL" id="JAVDVI010000006">
    <property type="protein sequence ID" value="MDR6967635.1"/>
    <property type="molecule type" value="Genomic_DNA"/>
</dbReference>
<protein>
    <submittedName>
        <fullName evidence="1">Uncharacterized protein</fullName>
    </submittedName>
</protein>
<evidence type="ECO:0000313" key="1">
    <source>
        <dbReference type="EMBL" id="MDR6967635.1"/>
    </source>
</evidence>
<keyword evidence="2" id="KW-1185">Reference proteome</keyword>
<proteinExistence type="predicted"/>
<evidence type="ECO:0000313" key="2">
    <source>
        <dbReference type="Proteomes" id="UP001255185"/>
    </source>
</evidence>
<dbReference type="Proteomes" id="UP001255185">
    <property type="component" value="Unassembled WGS sequence"/>
</dbReference>
<reference evidence="1 2" key="1">
    <citation type="submission" date="2023-07" db="EMBL/GenBank/DDBJ databases">
        <title>Sorghum-associated microbial communities from plants grown in Nebraska, USA.</title>
        <authorList>
            <person name="Schachtman D."/>
        </authorList>
    </citation>
    <scope>NUCLEOTIDE SEQUENCE [LARGE SCALE GENOMIC DNA]</scope>
    <source>
        <strain evidence="1 2">3773</strain>
    </source>
</reference>
<comment type="caution">
    <text evidence="1">The sequence shown here is derived from an EMBL/GenBank/DDBJ whole genome shotgun (WGS) entry which is preliminary data.</text>
</comment>
<organism evidence="1 2">
    <name type="scientific">Flavobacterium arsenatis</name>
    <dbReference type="NCBI Taxonomy" id="1484332"/>
    <lineage>
        <taxon>Bacteria</taxon>
        <taxon>Pseudomonadati</taxon>
        <taxon>Bacteroidota</taxon>
        <taxon>Flavobacteriia</taxon>
        <taxon>Flavobacteriales</taxon>
        <taxon>Flavobacteriaceae</taxon>
        <taxon>Flavobacterium</taxon>
    </lineage>
</organism>
<name>A0ABU1TNW1_9FLAO</name>